<accession>A0AAV9QPW7</accession>
<sequence length="172" mass="19694">MGSQCDLAQKREGSSAHKFWRRSEPETVCRLTFIDIPPCVPPAKLSQTLTVRNYARARRVHAVTGRGNPWTKDGKQAERLEYNCLTSEERSTVGRETGEIWSRNIQVIGAWEEVSESCKMYPRHRERYTHTTVSMSWLCMSGMGDNQKLVASLEMMFQIPEASRSSSLFTRC</sequence>
<evidence type="ECO:0000313" key="1">
    <source>
        <dbReference type="EMBL" id="KAK5599528.1"/>
    </source>
</evidence>
<evidence type="ECO:0000313" key="2">
    <source>
        <dbReference type="Proteomes" id="UP001311232"/>
    </source>
</evidence>
<dbReference type="AlphaFoldDB" id="A0AAV9QPW7"/>
<dbReference type="Proteomes" id="UP001311232">
    <property type="component" value="Unassembled WGS sequence"/>
</dbReference>
<name>A0AAV9QPW7_9TELE</name>
<proteinExistence type="predicted"/>
<comment type="caution">
    <text evidence="1">The sequence shown here is derived from an EMBL/GenBank/DDBJ whole genome shotgun (WGS) entry which is preliminary data.</text>
</comment>
<gene>
    <name evidence="1" type="ORF">CRENBAI_019968</name>
</gene>
<organism evidence="1 2">
    <name type="scientific">Crenichthys baileyi</name>
    <name type="common">White River springfish</name>
    <dbReference type="NCBI Taxonomy" id="28760"/>
    <lineage>
        <taxon>Eukaryota</taxon>
        <taxon>Metazoa</taxon>
        <taxon>Chordata</taxon>
        <taxon>Craniata</taxon>
        <taxon>Vertebrata</taxon>
        <taxon>Euteleostomi</taxon>
        <taxon>Actinopterygii</taxon>
        <taxon>Neopterygii</taxon>
        <taxon>Teleostei</taxon>
        <taxon>Neoteleostei</taxon>
        <taxon>Acanthomorphata</taxon>
        <taxon>Ovalentaria</taxon>
        <taxon>Atherinomorphae</taxon>
        <taxon>Cyprinodontiformes</taxon>
        <taxon>Goodeidae</taxon>
        <taxon>Crenichthys</taxon>
    </lineage>
</organism>
<dbReference type="EMBL" id="JAHHUM010002932">
    <property type="protein sequence ID" value="KAK5599528.1"/>
    <property type="molecule type" value="Genomic_DNA"/>
</dbReference>
<protein>
    <submittedName>
        <fullName evidence="1">Uncharacterized protein</fullName>
    </submittedName>
</protein>
<reference evidence="1 2" key="1">
    <citation type="submission" date="2021-06" db="EMBL/GenBank/DDBJ databases">
        <authorList>
            <person name="Palmer J.M."/>
        </authorList>
    </citation>
    <scope>NUCLEOTIDE SEQUENCE [LARGE SCALE GENOMIC DNA]</scope>
    <source>
        <strain evidence="1 2">MEX-2019</strain>
        <tissue evidence="1">Muscle</tissue>
    </source>
</reference>
<keyword evidence="2" id="KW-1185">Reference proteome</keyword>